<comment type="caution">
    <text evidence="2">The sequence shown here is derived from an EMBL/GenBank/DDBJ whole genome shotgun (WGS) entry which is preliminary data.</text>
</comment>
<protein>
    <submittedName>
        <fullName evidence="2">Uncharacterized protein</fullName>
    </submittedName>
</protein>
<keyword evidence="1" id="KW-0812">Transmembrane</keyword>
<keyword evidence="3" id="KW-1185">Reference proteome</keyword>
<sequence length="95" mass="9945">MCADVEKITSSSSSSGSDAKTIGFVKKVVRVAALQIVSPAGLFAVVILAGGDDYAKAVLGEVGRTTYWLEGWGLDVVICCMWPVCLAFMALVGGW</sequence>
<evidence type="ECO:0000256" key="1">
    <source>
        <dbReference type="SAM" id="Phobius"/>
    </source>
</evidence>
<gene>
    <name evidence="2" type="ORF">HK100_002737</name>
</gene>
<accession>A0AAD5SUZ9</accession>
<dbReference type="Proteomes" id="UP001211907">
    <property type="component" value="Unassembled WGS sequence"/>
</dbReference>
<keyword evidence="1" id="KW-1133">Transmembrane helix</keyword>
<feature type="transmembrane region" description="Helical" evidence="1">
    <location>
        <begin position="71"/>
        <end position="92"/>
    </location>
</feature>
<keyword evidence="1" id="KW-0472">Membrane</keyword>
<name>A0AAD5SUZ9_9FUNG</name>
<evidence type="ECO:0000313" key="3">
    <source>
        <dbReference type="Proteomes" id="UP001211907"/>
    </source>
</evidence>
<feature type="transmembrane region" description="Helical" evidence="1">
    <location>
        <begin position="28"/>
        <end position="51"/>
    </location>
</feature>
<organism evidence="2 3">
    <name type="scientific">Physocladia obscura</name>
    <dbReference type="NCBI Taxonomy" id="109957"/>
    <lineage>
        <taxon>Eukaryota</taxon>
        <taxon>Fungi</taxon>
        <taxon>Fungi incertae sedis</taxon>
        <taxon>Chytridiomycota</taxon>
        <taxon>Chytridiomycota incertae sedis</taxon>
        <taxon>Chytridiomycetes</taxon>
        <taxon>Chytridiales</taxon>
        <taxon>Chytriomycetaceae</taxon>
        <taxon>Physocladia</taxon>
    </lineage>
</organism>
<dbReference type="AlphaFoldDB" id="A0AAD5SUZ9"/>
<reference evidence="2" key="1">
    <citation type="submission" date="2020-05" db="EMBL/GenBank/DDBJ databases">
        <title>Phylogenomic resolution of chytrid fungi.</title>
        <authorList>
            <person name="Stajich J.E."/>
            <person name="Amses K."/>
            <person name="Simmons R."/>
            <person name="Seto K."/>
            <person name="Myers J."/>
            <person name="Bonds A."/>
            <person name="Quandt C.A."/>
            <person name="Barry K."/>
            <person name="Liu P."/>
            <person name="Grigoriev I."/>
            <person name="Longcore J.E."/>
            <person name="James T.Y."/>
        </authorList>
    </citation>
    <scope>NUCLEOTIDE SEQUENCE</scope>
    <source>
        <strain evidence="2">JEL0513</strain>
    </source>
</reference>
<proteinExistence type="predicted"/>
<evidence type="ECO:0000313" key="2">
    <source>
        <dbReference type="EMBL" id="KAJ3111293.1"/>
    </source>
</evidence>
<dbReference type="EMBL" id="JADGJH010001645">
    <property type="protein sequence ID" value="KAJ3111293.1"/>
    <property type="molecule type" value="Genomic_DNA"/>
</dbReference>